<proteinExistence type="predicted"/>
<evidence type="ECO:0000313" key="1">
    <source>
        <dbReference type="EMBL" id="ETJ36285.1"/>
    </source>
</evidence>
<reference evidence="1" key="1">
    <citation type="submission" date="2013-12" db="EMBL/GenBank/DDBJ databases">
        <title>A Varibaculum cambriense genome reconstructed from a premature infant gut community with otherwise low bacterial novelty that shifts toward anaerobic metabolism during the third week of life.</title>
        <authorList>
            <person name="Brown C.T."/>
            <person name="Sharon I."/>
            <person name="Thomas B.C."/>
            <person name="Castelle C.J."/>
            <person name="Morowitz M.J."/>
            <person name="Banfield J.F."/>
        </authorList>
    </citation>
    <scope>NUCLEOTIDE SEQUENCE</scope>
</reference>
<sequence length="65" mass="7889">YKIKTSPLFSCNYEKEYKIEIPDDIDLESEIITKLNAEMVWDYIKTKNMNVVKIFYLYYYSGLFI</sequence>
<comment type="caution">
    <text evidence="1">The sequence shown here is derived from an EMBL/GenBank/DDBJ whole genome shotgun (WGS) entry which is preliminary data.</text>
</comment>
<gene>
    <name evidence="1" type="ORF">Q604_UNBC09442G0001</name>
</gene>
<dbReference type="AlphaFoldDB" id="W1Y3R7"/>
<organism evidence="1">
    <name type="scientific">human gut metagenome</name>
    <dbReference type="NCBI Taxonomy" id="408170"/>
    <lineage>
        <taxon>unclassified sequences</taxon>
        <taxon>metagenomes</taxon>
        <taxon>organismal metagenomes</taxon>
    </lineage>
</organism>
<protein>
    <submittedName>
        <fullName evidence="1">Uncharacterized protein</fullName>
    </submittedName>
</protein>
<feature type="non-terminal residue" evidence="1">
    <location>
        <position position="1"/>
    </location>
</feature>
<accession>W1Y3R7</accession>
<dbReference type="EMBL" id="AZMM01009442">
    <property type="protein sequence ID" value="ETJ36285.1"/>
    <property type="molecule type" value="Genomic_DNA"/>
</dbReference>
<name>W1Y3R7_9ZZZZ</name>